<keyword evidence="2" id="KW-1185">Reference proteome</keyword>
<organism evidence="1 2">
    <name type="scientific">Vermiconidia calcicola</name>
    <dbReference type="NCBI Taxonomy" id="1690605"/>
    <lineage>
        <taxon>Eukaryota</taxon>
        <taxon>Fungi</taxon>
        <taxon>Dikarya</taxon>
        <taxon>Ascomycota</taxon>
        <taxon>Pezizomycotina</taxon>
        <taxon>Dothideomycetes</taxon>
        <taxon>Dothideomycetidae</taxon>
        <taxon>Mycosphaerellales</taxon>
        <taxon>Extremaceae</taxon>
        <taxon>Vermiconidia</taxon>
    </lineage>
</organism>
<comment type="caution">
    <text evidence="1">The sequence shown here is derived from an EMBL/GenBank/DDBJ whole genome shotgun (WGS) entry which is preliminary data.</text>
</comment>
<proteinExistence type="predicted"/>
<evidence type="ECO:0000313" key="2">
    <source>
        <dbReference type="Proteomes" id="UP001281147"/>
    </source>
</evidence>
<gene>
    <name evidence="1" type="ORF">LTR37_007620</name>
</gene>
<name>A0ACC3NCQ3_9PEZI</name>
<protein>
    <submittedName>
        <fullName evidence="1">Uncharacterized protein</fullName>
    </submittedName>
</protein>
<sequence length="145" mass="15619">MLELSFLHDELGDTKGEGWPYDEPIECDSAPGSVYIQTDEPWSGESFFHPAKRSRLLSTPVDYEIPSSQGSYFTSTPAGVSDTPTHDSSSGSQASFDSPEPRDSEALSCSTTLYRARRSLSYVVGLKSGGSAKDALVTKRIAGTD</sequence>
<dbReference type="Proteomes" id="UP001281147">
    <property type="component" value="Unassembled WGS sequence"/>
</dbReference>
<accession>A0ACC3NCQ3</accession>
<reference evidence="1" key="1">
    <citation type="submission" date="2023-07" db="EMBL/GenBank/DDBJ databases">
        <title>Black Yeasts Isolated from many extreme environments.</title>
        <authorList>
            <person name="Coleine C."/>
            <person name="Stajich J.E."/>
            <person name="Selbmann L."/>
        </authorList>
    </citation>
    <scope>NUCLEOTIDE SEQUENCE</scope>
    <source>
        <strain evidence="1">CCFEE 5714</strain>
    </source>
</reference>
<dbReference type="EMBL" id="JAUTXU010000054">
    <property type="protein sequence ID" value="KAK3714640.1"/>
    <property type="molecule type" value="Genomic_DNA"/>
</dbReference>
<evidence type="ECO:0000313" key="1">
    <source>
        <dbReference type="EMBL" id="KAK3714640.1"/>
    </source>
</evidence>